<evidence type="ECO:0000313" key="4">
    <source>
        <dbReference type="Proteomes" id="UP000886819"/>
    </source>
</evidence>
<comment type="caution">
    <text evidence="3">The sequence shown here is derived from an EMBL/GenBank/DDBJ whole genome shotgun (WGS) entry which is preliminary data.</text>
</comment>
<feature type="domain" description="DUF4340" evidence="2">
    <location>
        <begin position="80"/>
        <end position="175"/>
    </location>
</feature>
<evidence type="ECO:0000313" key="3">
    <source>
        <dbReference type="EMBL" id="HIQ63527.1"/>
    </source>
</evidence>
<protein>
    <submittedName>
        <fullName evidence="3">DUF4340 domain-containing protein</fullName>
    </submittedName>
</protein>
<dbReference type="Proteomes" id="UP000886819">
    <property type="component" value="Unassembled WGS sequence"/>
</dbReference>
<organism evidence="3 4">
    <name type="scientific">Candidatus Avichristensenella intestinipullorum</name>
    <dbReference type="NCBI Taxonomy" id="2840693"/>
    <lineage>
        <taxon>Bacteria</taxon>
        <taxon>Bacillati</taxon>
        <taxon>Bacillota</taxon>
        <taxon>Clostridia</taxon>
        <taxon>Candidatus Avichristensenella</taxon>
    </lineage>
</organism>
<accession>A0A9D0YWU1</accession>
<dbReference type="AlphaFoldDB" id="A0A9D0YWU1"/>
<dbReference type="Pfam" id="PF14238">
    <property type="entry name" value="DUF4340"/>
    <property type="match status" value="2"/>
</dbReference>
<reference evidence="3" key="2">
    <citation type="journal article" date="2021" name="PeerJ">
        <title>Extensive microbial diversity within the chicken gut microbiome revealed by metagenomics and culture.</title>
        <authorList>
            <person name="Gilroy R."/>
            <person name="Ravi A."/>
            <person name="Getino M."/>
            <person name="Pursley I."/>
            <person name="Horton D.L."/>
            <person name="Alikhan N.F."/>
            <person name="Baker D."/>
            <person name="Gharbi K."/>
            <person name="Hall N."/>
            <person name="Watson M."/>
            <person name="Adriaenssens E.M."/>
            <person name="Foster-Nyarko E."/>
            <person name="Jarju S."/>
            <person name="Secka A."/>
            <person name="Antonio M."/>
            <person name="Oren A."/>
            <person name="Chaudhuri R.R."/>
            <person name="La Ragione R."/>
            <person name="Hildebrand F."/>
            <person name="Pallen M.J."/>
        </authorList>
    </citation>
    <scope>NUCLEOTIDE SEQUENCE</scope>
    <source>
        <strain evidence="3">ChiHile30-977</strain>
    </source>
</reference>
<dbReference type="EMBL" id="DVFI01000111">
    <property type="protein sequence ID" value="HIQ63527.1"/>
    <property type="molecule type" value="Genomic_DNA"/>
</dbReference>
<sequence length="475" mass="51646">MSTKRNKKRMGRGQKLLCLAAACAAMVGVYFGVTALTGGEDVVETEGSFNVANLSTEEIVSLSWTHEEEEISLSRGEEGWTYDGDAAFPLAQDDVETMVETVANLHATRALQGGTNLADYGLEEPAFRLTVGLADGSTLHFDEGNQNEINGEYYLKFSENEAVYTIAQALSLSFDYGLYDLLTPEETPVVSQADRLVIDGDHNLVDVSRTEDGGEQFYTDAYTWFATGDAEKPMDTELVETLLDEIAGLSWVNCVQYSANEEALETYGLLNPQRIVRVDGTDADGEAMSVTMYLGVMDAEATGYYAQPSGSERVYLVGVEAAESLMAATNDSLRATEILTMDYEDVTAITATLDGTDYDIQIEHGTPLQETEDGVVEATEDVCTVNGESADALQVDTLFSALTALASDGLIPEGTQTGEEVLSLSLLREGHAFPQVDLAFYAYDAEHYVVEMFGERRLLTSAADVDRIVRLIKTL</sequence>
<proteinExistence type="predicted"/>
<keyword evidence="1" id="KW-0732">Signal</keyword>
<evidence type="ECO:0000259" key="2">
    <source>
        <dbReference type="Pfam" id="PF14238"/>
    </source>
</evidence>
<dbReference type="InterPro" id="IPR025641">
    <property type="entry name" value="DUF4340"/>
</dbReference>
<reference evidence="3" key="1">
    <citation type="submission" date="2020-10" db="EMBL/GenBank/DDBJ databases">
        <authorList>
            <person name="Gilroy R."/>
        </authorList>
    </citation>
    <scope>NUCLEOTIDE SEQUENCE</scope>
    <source>
        <strain evidence="3">ChiHile30-977</strain>
    </source>
</reference>
<feature type="chain" id="PRO_5038971729" evidence="1">
    <location>
        <begin position="36"/>
        <end position="475"/>
    </location>
</feature>
<feature type="domain" description="DUF4340" evidence="2">
    <location>
        <begin position="224"/>
        <end position="414"/>
    </location>
</feature>
<feature type="signal peptide" evidence="1">
    <location>
        <begin position="1"/>
        <end position="35"/>
    </location>
</feature>
<gene>
    <name evidence="3" type="ORF">IAA66_08105</name>
</gene>
<evidence type="ECO:0000256" key="1">
    <source>
        <dbReference type="SAM" id="SignalP"/>
    </source>
</evidence>
<name>A0A9D0YWU1_9FIRM</name>